<gene>
    <name evidence="1" type="ORF">JZ751_027369</name>
</gene>
<accession>A0A8T2MPL7</accession>
<evidence type="ECO:0000313" key="1">
    <source>
        <dbReference type="EMBL" id="KAG9330064.1"/>
    </source>
</evidence>
<sequence length="190" mass="20752">MQQVDEGVLIILHRVLVMQGVSTRGSWRACPAAASMVSFLFEYLSDLYSPFPSPFPIMHQRFTIRLIAIRLSAVFILELRISRADLVGMGVGRKGLKTSLSLVYDAFHWTAVGGHVEILLIDLPGPGPFKPMMMKTMVCDGTTTSGGSNTVGGTHSDTFHTTWPLDEGGVSHVTSISFSSSEAFIIPEHR</sequence>
<evidence type="ECO:0000313" key="2">
    <source>
        <dbReference type="Proteomes" id="UP000824540"/>
    </source>
</evidence>
<dbReference type="AlphaFoldDB" id="A0A8T2MPL7"/>
<dbReference type="Proteomes" id="UP000824540">
    <property type="component" value="Unassembled WGS sequence"/>
</dbReference>
<organism evidence="1 2">
    <name type="scientific">Albula glossodonta</name>
    <name type="common">roundjaw bonefish</name>
    <dbReference type="NCBI Taxonomy" id="121402"/>
    <lineage>
        <taxon>Eukaryota</taxon>
        <taxon>Metazoa</taxon>
        <taxon>Chordata</taxon>
        <taxon>Craniata</taxon>
        <taxon>Vertebrata</taxon>
        <taxon>Euteleostomi</taxon>
        <taxon>Actinopterygii</taxon>
        <taxon>Neopterygii</taxon>
        <taxon>Teleostei</taxon>
        <taxon>Albuliformes</taxon>
        <taxon>Albulidae</taxon>
        <taxon>Albula</taxon>
    </lineage>
</organism>
<comment type="caution">
    <text evidence="1">The sequence shown here is derived from an EMBL/GenBank/DDBJ whole genome shotgun (WGS) entry which is preliminary data.</text>
</comment>
<protein>
    <submittedName>
        <fullName evidence="1">Uncharacterized protein</fullName>
    </submittedName>
</protein>
<proteinExistence type="predicted"/>
<reference evidence="1" key="1">
    <citation type="thesis" date="2021" institute="BYU ScholarsArchive" country="Provo, UT, USA">
        <title>Applications of and Algorithms for Genome Assembly and Genomic Analyses with an Emphasis on Marine Teleosts.</title>
        <authorList>
            <person name="Pickett B.D."/>
        </authorList>
    </citation>
    <scope>NUCLEOTIDE SEQUENCE</scope>
    <source>
        <strain evidence="1">HI-2016</strain>
    </source>
</reference>
<dbReference type="EMBL" id="JAFBMS010000769">
    <property type="protein sequence ID" value="KAG9330064.1"/>
    <property type="molecule type" value="Genomic_DNA"/>
</dbReference>
<name>A0A8T2MPL7_9TELE</name>
<keyword evidence="2" id="KW-1185">Reference proteome</keyword>